<evidence type="ECO:0000313" key="1">
    <source>
        <dbReference type="EMBL" id="TDH72593.1"/>
    </source>
</evidence>
<comment type="caution">
    <text evidence="1">The sequence shown here is derived from an EMBL/GenBank/DDBJ whole genome shotgun (WGS) entry which is preliminary data.</text>
</comment>
<protein>
    <submittedName>
        <fullName evidence="1">Uncharacterized protein</fullName>
    </submittedName>
</protein>
<dbReference type="RefSeq" id="XP_067822092.1">
    <property type="nucleotide sequence ID" value="XM_067964175.1"/>
</dbReference>
<dbReference type="KEGG" id="blac:94349846"/>
<keyword evidence="2" id="KW-1185">Reference proteome</keyword>
<dbReference type="EMBL" id="SHOA02000003">
    <property type="protein sequence ID" value="TDH72593.1"/>
    <property type="molecule type" value="Genomic_DNA"/>
</dbReference>
<name>A0A976NYH8_BRELC</name>
<dbReference type="InterPro" id="IPR042236">
    <property type="entry name" value="PI3K_accessory_sf"/>
</dbReference>
<dbReference type="GeneID" id="94349846"/>
<gene>
    <name evidence="1" type="ORF">CCR75_006103</name>
</gene>
<dbReference type="Gene3D" id="1.25.40.70">
    <property type="entry name" value="Phosphatidylinositol 3-kinase, accessory domain (PIK)"/>
    <property type="match status" value="1"/>
</dbReference>
<evidence type="ECO:0000313" key="2">
    <source>
        <dbReference type="Proteomes" id="UP000294530"/>
    </source>
</evidence>
<dbReference type="Proteomes" id="UP000294530">
    <property type="component" value="Unassembled WGS sequence"/>
</dbReference>
<sequence>MFRQIQYYLPTHRLSEREKNLLIINRHFLGGHTKFLQLVKAVDFPAENERTESEGRTCFFQLINTIRIRS</sequence>
<proteinExistence type="predicted"/>
<reference evidence="1 2" key="1">
    <citation type="journal article" date="2021" name="Genome Biol.">
        <title>AFLAP: assembly-free linkage analysis pipeline using k-mers from genome sequencing data.</title>
        <authorList>
            <person name="Fletcher K."/>
            <person name="Zhang L."/>
            <person name="Gil J."/>
            <person name="Han R."/>
            <person name="Cavanaugh K."/>
            <person name="Michelmore R."/>
        </authorList>
    </citation>
    <scope>NUCLEOTIDE SEQUENCE [LARGE SCALE GENOMIC DNA]</scope>
    <source>
        <strain evidence="1 2">SF5</strain>
    </source>
</reference>
<dbReference type="OrthoDB" id="67688at2759"/>
<organism evidence="1 2">
    <name type="scientific">Bremia lactucae</name>
    <name type="common">Lettuce downy mildew</name>
    <dbReference type="NCBI Taxonomy" id="4779"/>
    <lineage>
        <taxon>Eukaryota</taxon>
        <taxon>Sar</taxon>
        <taxon>Stramenopiles</taxon>
        <taxon>Oomycota</taxon>
        <taxon>Peronosporomycetes</taxon>
        <taxon>Peronosporales</taxon>
        <taxon>Peronosporaceae</taxon>
        <taxon>Bremia</taxon>
    </lineage>
</organism>
<accession>A0A976NYH8</accession>
<dbReference type="AlphaFoldDB" id="A0A976NYH8"/>